<dbReference type="EMBL" id="JAENHL010000006">
    <property type="protein sequence ID" value="MBK1866619.1"/>
    <property type="molecule type" value="Genomic_DNA"/>
</dbReference>
<keyword evidence="2" id="KW-1185">Reference proteome</keyword>
<organism evidence="1 2">
    <name type="scientific">Taklimakanibacter albus</name>
    <dbReference type="NCBI Taxonomy" id="2800327"/>
    <lineage>
        <taxon>Bacteria</taxon>
        <taxon>Pseudomonadati</taxon>
        <taxon>Pseudomonadota</taxon>
        <taxon>Alphaproteobacteria</taxon>
        <taxon>Hyphomicrobiales</taxon>
        <taxon>Aestuariivirgaceae</taxon>
        <taxon>Taklimakanibacter</taxon>
    </lineage>
</organism>
<evidence type="ECO:0000313" key="1">
    <source>
        <dbReference type="EMBL" id="MBK1866619.1"/>
    </source>
</evidence>
<sequence>MTDQHQQKAADALAELRRRIDGVDSELVALLAKRQRCVEEVIEIKRTAQLPARIPARIDEVLAHIRKLAVAADVEPDLAVAVWREMIEQFIAFEERQI</sequence>
<reference evidence="1" key="1">
    <citation type="submission" date="2021-01" db="EMBL/GenBank/DDBJ databases">
        <authorList>
            <person name="Sun Q."/>
        </authorList>
    </citation>
    <scope>NUCLEOTIDE SEQUENCE</scope>
    <source>
        <strain evidence="1">YIM B02566</strain>
    </source>
</reference>
<name>A0ACC5R1T2_9HYPH</name>
<protein>
    <submittedName>
        <fullName evidence="1">Chorismate mutase</fullName>
    </submittedName>
</protein>
<dbReference type="Proteomes" id="UP000616151">
    <property type="component" value="Unassembled WGS sequence"/>
</dbReference>
<proteinExistence type="predicted"/>
<gene>
    <name evidence="1" type="ORF">JHL16_09665</name>
</gene>
<comment type="caution">
    <text evidence="1">The sequence shown here is derived from an EMBL/GenBank/DDBJ whole genome shotgun (WGS) entry which is preliminary data.</text>
</comment>
<accession>A0ACC5R1T2</accession>
<evidence type="ECO:0000313" key="2">
    <source>
        <dbReference type="Proteomes" id="UP000616151"/>
    </source>
</evidence>